<dbReference type="PRINTS" id="PR01039">
    <property type="entry name" value="TRNASYNTHTRP"/>
</dbReference>
<evidence type="ECO:0000256" key="5">
    <source>
        <dbReference type="ARBA" id="ARBA00022598"/>
    </source>
</evidence>
<dbReference type="SMART" id="SM01403">
    <property type="entry name" value="Ribosomal_S10"/>
    <property type="match status" value="1"/>
</dbReference>
<dbReference type="InterPro" id="IPR002306">
    <property type="entry name" value="Trp-tRNA-ligase"/>
</dbReference>
<keyword evidence="11" id="KW-0687">Ribonucleoprotein</keyword>
<dbReference type="Pfam" id="PF00579">
    <property type="entry name" value="tRNA-synt_1b"/>
    <property type="match status" value="1"/>
</dbReference>
<dbReference type="SUPFAM" id="SSF54999">
    <property type="entry name" value="Ribosomal protein S10"/>
    <property type="match status" value="1"/>
</dbReference>
<evidence type="ECO:0000313" key="20">
    <source>
        <dbReference type="EMBL" id="KAK0645882.1"/>
    </source>
</evidence>
<dbReference type="InterPro" id="IPR014729">
    <property type="entry name" value="Rossmann-like_a/b/a_fold"/>
</dbReference>
<name>A0AA39Y6Q1_9PEZI</name>
<dbReference type="GO" id="GO:1990904">
    <property type="term" value="C:ribonucleoprotein complex"/>
    <property type="evidence" value="ECO:0007669"/>
    <property type="project" value="UniProtKB-KW"/>
</dbReference>
<keyword evidence="8" id="KW-0648">Protein biosynthesis</keyword>
<sequence length="941" mass="104876">MATSVLGLPESEINRLLREAESRLATNGDSEQGPVVVASVKAVAMTTTAPPLPSPAGVPSEQQTEKKTEMSVRVPQLPQKKNEKKDNLGADWFNLPRTNLTPELKRDLQVLRMRDVVAMGKQFFKKDNKKDYVPEFCQVGTIIAGATDGANHRLTRKEQKRTIVEEVLASETTAKFKSKYHQIQEKKQSGGKKHYRKMLAGRKRNTCMHIGEIMTIVQELQCRQQHEECQGLMYLRPENVAALGRTWNSELSTSILPRHTATMSAPPLIRPMQSLLQGRLPLATARPAWNALQTSTTQLRTNASLAKTPFPKPAAKKTTTKKTKSAPTELTPEEKLALRADEPAFLSKQKARMPRSWEMLWLAPLKRTPEYGVPSCDLQLRSYSIRNLEFFADFALRAAYFLGLAASGPVPLPRQTERWTVPRSHFIFKKSQENFSRTTLRRLIQIKDGHPEAVQIWLAFLEKHAYYGIGMKANVWEYSKVDVGEAMDGGKEEVMRMLEEKWEEHMGQVKSMGGVEEVGEFMARERMRAAGGSVYAWSTAEMRCSSRVWRLTERQVRHRVTPQRSFSSSPSPSQPERKVIFSGIQPTGIPHLGNYLGALKQWKHLQDTASPDTKLIYCIVDLHAITVPRERGLLTQNKREMLAALLAIGLDPTRSTIFHQSSVPAHSELQWILSCTASTGYLSRMTQWKSKLQSQSPSDTATTTTTTSHPALKHGLFSYPILQAADILLHRATHVPVGDDQRQHLEFARECVTNFNHTYAASVFAPPSTILSPARRVMSLRDPTQKMSKSDPNPASAIFITDDADTVRKKIKHAVTDSENAVGYDPEGRKGVANLLEMVGHLTGQSAEEIAGDMKGMGLGALKGRVVEVVEGELGPIRERYAEVVGREGYLREVAEVGGARARESAEETMRLVREATELGGECLGCVLGWVGFVGYGGVKV</sequence>
<dbReference type="Gene3D" id="1.10.240.10">
    <property type="entry name" value="Tyrosyl-Transfer RNA Synthetase"/>
    <property type="match status" value="1"/>
</dbReference>
<dbReference type="Gene3D" id="3.30.70.600">
    <property type="entry name" value="Ribosomal protein S10 domain"/>
    <property type="match status" value="1"/>
</dbReference>
<comment type="similarity">
    <text evidence="2">Belongs to the class-I aminoacyl-tRNA synthetase family.</text>
</comment>
<evidence type="ECO:0000256" key="18">
    <source>
        <dbReference type="SAM" id="MobiDB-lite"/>
    </source>
</evidence>
<evidence type="ECO:0000256" key="9">
    <source>
        <dbReference type="ARBA" id="ARBA00022980"/>
    </source>
</evidence>
<dbReference type="AlphaFoldDB" id="A0AA39Y6Q1"/>
<evidence type="ECO:0000256" key="13">
    <source>
        <dbReference type="ARBA" id="ARBA00035261"/>
    </source>
</evidence>
<dbReference type="InterPro" id="IPR002305">
    <property type="entry name" value="aa-tRNA-synth_Ic"/>
</dbReference>
<evidence type="ECO:0000259" key="19">
    <source>
        <dbReference type="SMART" id="SM01403"/>
    </source>
</evidence>
<evidence type="ECO:0000256" key="10">
    <source>
        <dbReference type="ARBA" id="ARBA00023146"/>
    </source>
</evidence>
<reference evidence="20" key="1">
    <citation type="submission" date="2023-06" db="EMBL/GenBank/DDBJ databases">
        <title>Genome-scale phylogeny and comparative genomics of the fungal order Sordariales.</title>
        <authorList>
            <consortium name="Lawrence Berkeley National Laboratory"/>
            <person name="Hensen N."/>
            <person name="Bonometti L."/>
            <person name="Westerberg I."/>
            <person name="Brannstrom I.O."/>
            <person name="Guillou S."/>
            <person name="Cros-Aarteil S."/>
            <person name="Calhoun S."/>
            <person name="Haridas S."/>
            <person name="Kuo A."/>
            <person name="Mondo S."/>
            <person name="Pangilinan J."/>
            <person name="Riley R."/>
            <person name="Labutti K."/>
            <person name="Andreopoulos B."/>
            <person name="Lipzen A."/>
            <person name="Chen C."/>
            <person name="Yanf M."/>
            <person name="Daum C."/>
            <person name="Ng V."/>
            <person name="Clum A."/>
            <person name="Steindorff A."/>
            <person name="Ohm R."/>
            <person name="Martin F."/>
            <person name="Silar P."/>
            <person name="Natvig D."/>
            <person name="Lalanne C."/>
            <person name="Gautier V."/>
            <person name="Ament-Velasquez S.L."/>
            <person name="Kruys A."/>
            <person name="Hutchinson M.I."/>
            <person name="Powell A.J."/>
            <person name="Barry K."/>
            <person name="Miller A.N."/>
            <person name="Grigoriev I.V."/>
            <person name="Debuchy R."/>
            <person name="Gladieux P."/>
            <person name="Thoren M.H."/>
            <person name="Johannesson H."/>
        </authorList>
    </citation>
    <scope>NUCLEOTIDE SEQUENCE</scope>
    <source>
        <strain evidence="20">SMH2532-1</strain>
    </source>
</reference>
<protein>
    <recommendedName>
        <fullName evidence="13">Small ribosomal subunit protein uS10m</fullName>
        <ecNumber evidence="4">6.1.1.2</ecNumber>
    </recommendedName>
    <alternativeName>
        <fullName evidence="14">37S ribosomal protein S10, mitochondrial</fullName>
    </alternativeName>
    <alternativeName>
        <fullName evidence="17">Mitochondrial ribosomal small subunit protein 10</fullName>
    </alternativeName>
    <alternativeName>
        <fullName evidence="16">Tryptophan--tRNA ligase, mitochondrial</fullName>
    </alternativeName>
    <alternativeName>
        <fullName evidence="12">Tryptophanyl-tRNA synthetase</fullName>
    </alternativeName>
</protein>
<keyword evidence="21" id="KW-1185">Reference proteome</keyword>
<dbReference type="InterPro" id="IPR027486">
    <property type="entry name" value="Ribosomal_uS10_dom"/>
</dbReference>
<comment type="catalytic activity">
    <reaction evidence="15">
        <text>tRNA(Trp) + L-tryptophan + ATP = L-tryptophyl-tRNA(Trp) + AMP + diphosphate + H(+)</text>
        <dbReference type="Rhea" id="RHEA:24080"/>
        <dbReference type="Rhea" id="RHEA-COMP:9671"/>
        <dbReference type="Rhea" id="RHEA-COMP:9705"/>
        <dbReference type="ChEBI" id="CHEBI:15378"/>
        <dbReference type="ChEBI" id="CHEBI:30616"/>
        <dbReference type="ChEBI" id="CHEBI:33019"/>
        <dbReference type="ChEBI" id="CHEBI:57912"/>
        <dbReference type="ChEBI" id="CHEBI:78442"/>
        <dbReference type="ChEBI" id="CHEBI:78535"/>
        <dbReference type="ChEBI" id="CHEBI:456215"/>
        <dbReference type="EC" id="6.1.1.2"/>
    </reaction>
</comment>
<feature type="region of interest" description="Disordered" evidence="18">
    <location>
        <begin position="300"/>
        <end position="331"/>
    </location>
</feature>
<evidence type="ECO:0000256" key="8">
    <source>
        <dbReference type="ARBA" id="ARBA00022917"/>
    </source>
</evidence>
<dbReference type="Pfam" id="PF00338">
    <property type="entry name" value="Ribosomal_S10"/>
    <property type="match status" value="1"/>
</dbReference>
<dbReference type="PANTHER" id="PTHR43766">
    <property type="entry name" value="TRYPTOPHAN--TRNA LIGASE, MITOCHONDRIAL"/>
    <property type="match status" value="1"/>
</dbReference>
<dbReference type="GO" id="GO:0005524">
    <property type="term" value="F:ATP binding"/>
    <property type="evidence" value="ECO:0007669"/>
    <property type="project" value="UniProtKB-KW"/>
</dbReference>
<evidence type="ECO:0000256" key="1">
    <source>
        <dbReference type="ARBA" id="ARBA00004305"/>
    </source>
</evidence>
<dbReference type="InterPro" id="IPR001412">
    <property type="entry name" value="aa-tRNA-synth_I_CS"/>
</dbReference>
<comment type="caution">
    <text evidence="20">The sequence shown here is derived from an EMBL/GenBank/DDBJ whole genome shotgun (WGS) entry which is preliminary data.</text>
</comment>
<evidence type="ECO:0000256" key="11">
    <source>
        <dbReference type="ARBA" id="ARBA00023274"/>
    </source>
</evidence>
<gene>
    <name evidence="20" type="ORF">B0T16DRAFT_351830</name>
</gene>
<dbReference type="EC" id="6.1.1.2" evidence="4"/>
<comment type="similarity">
    <text evidence="3">Belongs to the universal ribosomal protein uS10 family.</text>
</comment>
<dbReference type="InterPro" id="IPR014810">
    <property type="entry name" value="Fcf2_C"/>
</dbReference>
<dbReference type="GO" id="GO:0070183">
    <property type="term" value="P:mitochondrial tryptophanyl-tRNA aminoacylation"/>
    <property type="evidence" value="ECO:0007669"/>
    <property type="project" value="TreeGrafter"/>
</dbReference>
<dbReference type="Proteomes" id="UP001174936">
    <property type="component" value="Unassembled WGS sequence"/>
</dbReference>
<evidence type="ECO:0000256" key="3">
    <source>
        <dbReference type="ARBA" id="ARBA00007102"/>
    </source>
</evidence>
<evidence type="ECO:0000256" key="12">
    <source>
        <dbReference type="ARBA" id="ARBA00030268"/>
    </source>
</evidence>
<dbReference type="Gene3D" id="3.40.50.620">
    <property type="entry name" value="HUPs"/>
    <property type="match status" value="1"/>
</dbReference>
<keyword evidence="7" id="KW-0067">ATP-binding</keyword>
<dbReference type="InterPro" id="IPR036838">
    <property type="entry name" value="Ribosomal_uS10_dom_sf"/>
</dbReference>
<dbReference type="SUPFAM" id="SSF52374">
    <property type="entry name" value="Nucleotidylyl transferase"/>
    <property type="match status" value="1"/>
</dbReference>
<dbReference type="FunFam" id="1.10.240.10:FF:000002">
    <property type="entry name" value="Tryptophan--tRNA ligase"/>
    <property type="match status" value="1"/>
</dbReference>
<evidence type="ECO:0000256" key="2">
    <source>
        <dbReference type="ARBA" id="ARBA00005594"/>
    </source>
</evidence>
<feature type="domain" description="Small ribosomal subunit protein uS10" evidence="19">
    <location>
        <begin position="377"/>
        <end position="474"/>
    </location>
</feature>
<comment type="subcellular location">
    <subcellularLocation>
        <location evidence="1">Mitochondrion matrix</location>
    </subcellularLocation>
</comment>
<dbReference type="GO" id="GO:0003735">
    <property type="term" value="F:structural constituent of ribosome"/>
    <property type="evidence" value="ECO:0007669"/>
    <property type="project" value="InterPro"/>
</dbReference>
<organism evidence="20 21">
    <name type="scientific">Cercophora newfieldiana</name>
    <dbReference type="NCBI Taxonomy" id="92897"/>
    <lineage>
        <taxon>Eukaryota</taxon>
        <taxon>Fungi</taxon>
        <taxon>Dikarya</taxon>
        <taxon>Ascomycota</taxon>
        <taxon>Pezizomycotina</taxon>
        <taxon>Sordariomycetes</taxon>
        <taxon>Sordariomycetidae</taxon>
        <taxon>Sordariales</taxon>
        <taxon>Lasiosphaeriaceae</taxon>
        <taxon>Cercophora</taxon>
    </lineage>
</organism>
<evidence type="ECO:0000256" key="17">
    <source>
        <dbReference type="ARBA" id="ARBA00078476"/>
    </source>
</evidence>
<dbReference type="PROSITE" id="PS00178">
    <property type="entry name" value="AA_TRNA_LIGASE_I"/>
    <property type="match status" value="1"/>
</dbReference>
<evidence type="ECO:0000256" key="6">
    <source>
        <dbReference type="ARBA" id="ARBA00022741"/>
    </source>
</evidence>
<evidence type="ECO:0000256" key="16">
    <source>
        <dbReference type="ARBA" id="ARBA00069760"/>
    </source>
</evidence>
<keyword evidence="10" id="KW-0030">Aminoacyl-tRNA synthetase</keyword>
<dbReference type="CDD" id="cd00806">
    <property type="entry name" value="TrpRS_core"/>
    <property type="match status" value="1"/>
</dbReference>
<evidence type="ECO:0000256" key="15">
    <source>
        <dbReference type="ARBA" id="ARBA00049929"/>
    </source>
</evidence>
<dbReference type="HAMAP" id="MF_00508">
    <property type="entry name" value="Ribosomal_uS10"/>
    <property type="match status" value="1"/>
</dbReference>
<dbReference type="PANTHER" id="PTHR43766:SF1">
    <property type="entry name" value="TRYPTOPHAN--TRNA LIGASE, MITOCHONDRIAL"/>
    <property type="match status" value="1"/>
</dbReference>
<dbReference type="FunFam" id="3.40.50.620:FF:000082">
    <property type="entry name" value="MSW1p Mitochondrial tryptophanyl-tRNA synthetase"/>
    <property type="match status" value="1"/>
</dbReference>
<keyword evidence="5" id="KW-0436">Ligase</keyword>
<dbReference type="FunFam" id="3.30.70.600:FF:000003">
    <property type="entry name" value="30S ribosomal protein S10"/>
    <property type="match status" value="1"/>
</dbReference>
<evidence type="ECO:0000256" key="7">
    <source>
        <dbReference type="ARBA" id="ARBA00022840"/>
    </source>
</evidence>
<dbReference type="GO" id="GO:0004830">
    <property type="term" value="F:tryptophan-tRNA ligase activity"/>
    <property type="evidence" value="ECO:0007669"/>
    <property type="project" value="UniProtKB-EC"/>
</dbReference>
<feature type="compositionally biased region" description="Basic residues" evidence="18">
    <location>
        <begin position="314"/>
        <end position="324"/>
    </location>
</feature>
<dbReference type="GO" id="GO:0005759">
    <property type="term" value="C:mitochondrial matrix"/>
    <property type="evidence" value="ECO:0007669"/>
    <property type="project" value="UniProtKB-SubCell"/>
</dbReference>
<keyword evidence="9" id="KW-0689">Ribosomal protein</keyword>
<dbReference type="InterPro" id="IPR001848">
    <property type="entry name" value="Ribosomal_uS10"/>
</dbReference>
<evidence type="ECO:0000256" key="14">
    <source>
        <dbReference type="ARBA" id="ARBA00042916"/>
    </source>
</evidence>
<dbReference type="HAMAP" id="MF_00140_B">
    <property type="entry name" value="Trp_tRNA_synth_B"/>
    <property type="match status" value="1"/>
</dbReference>
<dbReference type="InterPro" id="IPR024109">
    <property type="entry name" value="Trp-tRNA-ligase_bac-type"/>
</dbReference>
<dbReference type="NCBIfam" id="TIGR00233">
    <property type="entry name" value="trpS"/>
    <property type="match status" value="1"/>
</dbReference>
<accession>A0AA39Y6Q1</accession>
<feature type="region of interest" description="Disordered" evidence="18">
    <location>
        <begin position="47"/>
        <end position="73"/>
    </location>
</feature>
<dbReference type="InterPro" id="IPR050203">
    <property type="entry name" value="Trp-tRNA_synthetase"/>
</dbReference>
<proteinExistence type="inferred from homology"/>
<evidence type="ECO:0000313" key="21">
    <source>
        <dbReference type="Proteomes" id="UP001174936"/>
    </source>
</evidence>
<dbReference type="EMBL" id="JAULSV010000004">
    <property type="protein sequence ID" value="KAK0645882.1"/>
    <property type="molecule type" value="Genomic_DNA"/>
</dbReference>
<evidence type="ECO:0000256" key="4">
    <source>
        <dbReference type="ARBA" id="ARBA00013161"/>
    </source>
</evidence>
<dbReference type="GO" id="GO:0005840">
    <property type="term" value="C:ribosome"/>
    <property type="evidence" value="ECO:0007669"/>
    <property type="project" value="UniProtKB-KW"/>
</dbReference>
<dbReference type="Pfam" id="PF08698">
    <property type="entry name" value="Fcf2"/>
    <property type="match status" value="1"/>
</dbReference>
<keyword evidence="6" id="KW-0547">Nucleotide-binding</keyword>